<sequence length="83" mass="9321">MGLRFRLPNLEVDGAEGREKQLENEDLLPIPQERRTWDFLTFTVFWFSAVGTVANWLGGGSFLTVSKADSDTSECEATPQQGR</sequence>
<gene>
    <name evidence="1" type="ORF">EHS25_000572</name>
</gene>
<keyword evidence="2" id="KW-1185">Reference proteome</keyword>
<dbReference type="EMBL" id="RSCD01000001">
    <property type="protein sequence ID" value="RSH95480.1"/>
    <property type="molecule type" value="Genomic_DNA"/>
</dbReference>
<evidence type="ECO:0000313" key="1">
    <source>
        <dbReference type="EMBL" id="RSH95480.1"/>
    </source>
</evidence>
<dbReference type="Gene3D" id="1.10.4160.10">
    <property type="entry name" value="Hydantoin permease"/>
    <property type="match status" value="1"/>
</dbReference>
<reference evidence="1 2" key="1">
    <citation type="submission" date="2018-11" db="EMBL/GenBank/DDBJ databases">
        <title>Genome sequence of Saitozyma podzolica DSM 27192.</title>
        <authorList>
            <person name="Aliyu H."/>
            <person name="Gorte O."/>
            <person name="Ochsenreither K."/>
        </authorList>
    </citation>
    <scope>NUCLEOTIDE SEQUENCE [LARGE SCALE GENOMIC DNA]</scope>
    <source>
        <strain evidence="1 2">DSM 27192</strain>
    </source>
</reference>
<accession>A0A427YWH3</accession>
<comment type="caution">
    <text evidence="1">The sequence shown here is derived from an EMBL/GenBank/DDBJ whole genome shotgun (WGS) entry which is preliminary data.</text>
</comment>
<dbReference type="Proteomes" id="UP000279259">
    <property type="component" value="Unassembled WGS sequence"/>
</dbReference>
<evidence type="ECO:0000313" key="2">
    <source>
        <dbReference type="Proteomes" id="UP000279259"/>
    </source>
</evidence>
<protein>
    <submittedName>
        <fullName evidence="1">Uncharacterized protein</fullName>
    </submittedName>
</protein>
<name>A0A427YWH3_9TREE</name>
<proteinExistence type="predicted"/>
<organism evidence="1 2">
    <name type="scientific">Saitozyma podzolica</name>
    <dbReference type="NCBI Taxonomy" id="1890683"/>
    <lineage>
        <taxon>Eukaryota</taxon>
        <taxon>Fungi</taxon>
        <taxon>Dikarya</taxon>
        <taxon>Basidiomycota</taxon>
        <taxon>Agaricomycotina</taxon>
        <taxon>Tremellomycetes</taxon>
        <taxon>Tremellales</taxon>
        <taxon>Trimorphomycetaceae</taxon>
        <taxon>Saitozyma</taxon>
    </lineage>
</organism>
<dbReference type="AlphaFoldDB" id="A0A427YWH3"/>